<evidence type="ECO:0000256" key="1">
    <source>
        <dbReference type="ARBA" id="ARBA00004162"/>
    </source>
</evidence>
<name>A0ABT8F2A2_9BACT</name>
<evidence type="ECO:0000256" key="7">
    <source>
        <dbReference type="RuleBase" id="RU003879"/>
    </source>
</evidence>
<evidence type="ECO:0000313" key="10">
    <source>
        <dbReference type="Proteomes" id="UP001168552"/>
    </source>
</evidence>
<reference evidence="9" key="1">
    <citation type="submission" date="2023-06" db="EMBL/GenBank/DDBJ databases">
        <title>Cytophagales bacterium Strain LB-30, isolated from soil.</title>
        <authorList>
            <person name="Liu B."/>
        </authorList>
    </citation>
    <scope>NUCLEOTIDE SEQUENCE</scope>
    <source>
        <strain evidence="9">LB-30</strain>
    </source>
</reference>
<comment type="subcellular location">
    <subcellularLocation>
        <location evidence="1">Cell membrane</location>
        <topology evidence="1">Single-pass membrane protein</topology>
    </subcellularLocation>
    <subcellularLocation>
        <location evidence="7">Cell membrane</location>
        <topology evidence="7">Single-pass type II membrane protein</topology>
    </subcellularLocation>
</comment>
<keyword evidence="4 7" id="KW-0812">Transmembrane</keyword>
<evidence type="ECO:0000256" key="5">
    <source>
        <dbReference type="ARBA" id="ARBA00022989"/>
    </source>
</evidence>
<organism evidence="9 10">
    <name type="scientific">Shiella aurantiaca</name>
    <dbReference type="NCBI Taxonomy" id="3058365"/>
    <lineage>
        <taxon>Bacteria</taxon>
        <taxon>Pseudomonadati</taxon>
        <taxon>Bacteroidota</taxon>
        <taxon>Cytophagia</taxon>
        <taxon>Cytophagales</taxon>
        <taxon>Shiellaceae</taxon>
        <taxon>Shiella</taxon>
    </lineage>
</organism>
<keyword evidence="6 8" id="KW-0472">Membrane</keyword>
<accession>A0ABT8F2A2</accession>
<dbReference type="InterPro" id="IPR003400">
    <property type="entry name" value="ExbD"/>
</dbReference>
<gene>
    <name evidence="9" type="ORF">QWY31_02650</name>
</gene>
<sequence length="156" mass="17867">MSKFKKKAANTSQEIPTSALPDIIFMLLFFFMVTTVLRETDLLVEQKLPQAEQLRKLEKKSLVSYIYIGKPKKTDLFGSEPRIQVNDILVQPSDIILFVTQEKDKLSEAERDQITMSMKIDREAKMGIVTDVQQSLKEANARKILYSTPKKVAEDI</sequence>
<keyword evidence="7" id="KW-0653">Protein transport</keyword>
<comment type="caution">
    <text evidence="9">The sequence shown here is derived from an EMBL/GenBank/DDBJ whole genome shotgun (WGS) entry which is preliminary data.</text>
</comment>
<dbReference type="Pfam" id="PF02472">
    <property type="entry name" value="ExbD"/>
    <property type="match status" value="1"/>
</dbReference>
<dbReference type="Proteomes" id="UP001168552">
    <property type="component" value="Unassembled WGS sequence"/>
</dbReference>
<evidence type="ECO:0000256" key="3">
    <source>
        <dbReference type="ARBA" id="ARBA00022475"/>
    </source>
</evidence>
<evidence type="ECO:0000313" key="9">
    <source>
        <dbReference type="EMBL" id="MDN4164381.1"/>
    </source>
</evidence>
<dbReference type="EMBL" id="JAUHJS010000001">
    <property type="protein sequence ID" value="MDN4164381.1"/>
    <property type="molecule type" value="Genomic_DNA"/>
</dbReference>
<keyword evidence="5 8" id="KW-1133">Transmembrane helix</keyword>
<protein>
    <submittedName>
        <fullName evidence="9">Biopolymer transporter ExbD</fullName>
    </submittedName>
</protein>
<evidence type="ECO:0000256" key="2">
    <source>
        <dbReference type="ARBA" id="ARBA00005811"/>
    </source>
</evidence>
<evidence type="ECO:0000256" key="4">
    <source>
        <dbReference type="ARBA" id="ARBA00022692"/>
    </source>
</evidence>
<dbReference type="RefSeq" id="WP_320002907.1">
    <property type="nucleotide sequence ID" value="NZ_JAUHJS010000001.1"/>
</dbReference>
<feature type="transmembrane region" description="Helical" evidence="8">
    <location>
        <begin position="20"/>
        <end position="37"/>
    </location>
</feature>
<proteinExistence type="inferred from homology"/>
<evidence type="ECO:0000256" key="8">
    <source>
        <dbReference type="SAM" id="Phobius"/>
    </source>
</evidence>
<keyword evidence="10" id="KW-1185">Reference proteome</keyword>
<keyword evidence="7" id="KW-0813">Transport</keyword>
<evidence type="ECO:0000256" key="6">
    <source>
        <dbReference type="ARBA" id="ARBA00023136"/>
    </source>
</evidence>
<comment type="similarity">
    <text evidence="2 7">Belongs to the ExbD/TolR family.</text>
</comment>
<keyword evidence="3" id="KW-1003">Cell membrane</keyword>